<keyword evidence="4 7" id="KW-0418">Kinase</keyword>
<keyword evidence="3" id="KW-0547">Nucleotide-binding</keyword>
<dbReference type="OrthoDB" id="9762169at2"/>
<evidence type="ECO:0000256" key="2">
    <source>
        <dbReference type="ARBA" id="ARBA00022679"/>
    </source>
</evidence>
<dbReference type="Gene3D" id="3.30.200.20">
    <property type="entry name" value="Phosphorylase Kinase, domain 1"/>
    <property type="match status" value="1"/>
</dbReference>
<evidence type="ECO:0000256" key="4">
    <source>
        <dbReference type="ARBA" id="ARBA00022777"/>
    </source>
</evidence>
<gene>
    <name evidence="7" type="ORF">B0I31_104436</name>
</gene>
<dbReference type="Gene3D" id="1.10.510.10">
    <property type="entry name" value="Transferase(Phosphotransferase) domain 1"/>
    <property type="match status" value="1"/>
</dbReference>
<reference evidence="7 8" key="1">
    <citation type="submission" date="2018-03" db="EMBL/GenBank/DDBJ databases">
        <title>Genomic Encyclopedia of Type Strains, Phase III (KMG-III): the genomes of soil and plant-associated and newly described type strains.</title>
        <authorList>
            <person name="Whitman W."/>
        </authorList>
    </citation>
    <scope>NUCLEOTIDE SEQUENCE [LARGE SCALE GENOMIC DNA]</scope>
    <source>
        <strain evidence="7 8">CGMCC 4.7097</strain>
    </source>
</reference>
<dbReference type="InterPro" id="IPR050660">
    <property type="entry name" value="NEK_Ser/Thr_kinase"/>
</dbReference>
<dbReference type="Proteomes" id="UP000241118">
    <property type="component" value="Unassembled WGS sequence"/>
</dbReference>
<evidence type="ECO:0000259" key="6">
    <source>
        <dbReference type="PROSITE" id="PS50011"/>
    </source>
</evidence>
<name>A0A2P8ICF5_SACCR</name>
<dbReference type="InterPro" id="IPR000719">
    <property type="entry name" value="Prot_kinase_dom"/>
</dbReference>
<dbReference type="PANTHER" id="PTHR43671:SF13">
    <property type="entry name" value="SERINE_THREONINE-PROTEIN KINASE NEK2"/>
    <property type="match status" value="1"/>
</dbReference>
<keyword evidence="2" id="KW-0808">Transferase</keyword>
<dbReference type="InterPro" id="IPR008271">
    <property type="entry name" value="Ser/Thr_kinase_AS"/>
</dbReference>
<accession>A0A2P8ICF5</accession>
<dbReference type="CDD" id="cd14014">
    <property type="entry name" value="STKc_PknB_like"/>
    <property type="match status" value="1"/>
</dbReference>
<proteinExistence type="predicted"/>
<comment type="caution">
    <text evidence="7">The sequence shown here is derived from an EMBL/GenBank/DDBJ whole genome shotgun (WGS) entry which is preliminary data.</text>
</comment>
<dbReference type="InterPro" id="IPR011009">
    <property type="entry name" value="Kinase-like_dom_sf"/>
</dbReference>
<evidence type="ECO:0000313" key="8">
    <source>
        <dbReference type="Proteomes" id="UP000241118"/>
    </source>
</evidence>
<keyword evidence="5" id="KW-0067">ATP-binding</keyword>
<dbReference type="GO" id="GO:0004674">
    <property type="term" value="F:protein serine/threonine kinase activity"/>
    <property type="evidence" value="ECO:0007669"/>
    <property type="project" value="UniProtKB-KW"/>
</dbReference>
<organism evidence="7 8">
    <name type="scientific">Saccharothrix carnea</name>
    <dbReference type="NCBI Taxonomy" id="1280637"/>
    <lineage>
        <taxon>Bacteria</taxon>
        <taxon>Bacillati</taxon>
        <taxon>Actinomycetota</taxon>
        <taxon>Actinomycetes</taxon>
        <taxon>Pseudonocardiales</taxon>
        <taxon>Pseudonocardiaceae</taxon>
        <taxon>Saccharothrix</taxon>
    </lineage>
</organism>
<dbReference type="SMART" id="SM00220">
    <property type="entry name" value="S_TKc"/>
    <property type="match status" value="1"/>
</dbReference>
<keyword evidence="7" id="KW-0723">Serine/threonine-protein kinase</keyword>
<dbReference type="Pfam" id="PF00069">
    <property type="entry name" value="Pkinase"/>
    <property type="match status" value="1"/>
</dbReference>
<dbReference type="AlphaFoldDB" id="A0A2P8ICF5"/>
<dbReference type="RefSeq" id="WP_106615813.1">
    <property type="nucleotide sequence ID" value="NZ_PYAX01000004.1"/>
</dbReference>
<dbReference type="EMBL" id="PYAX01000004">
    <property type="protein sequence ID" value="PSL56145.1"/>
    <property type="molecule type" value="Genomic_DNA"/>
</dbReference>
<evidence type="ECO:0000313" key="7">
    <source>
        <dbReference type="EMBL" id="PSL56145.1"/>
    </source>
</evidence>
<dbReference type="PROSITE" id="PS00108">
    <property type="entry name" value="PROTEIN_KINASE_ST"/>
    <property type="match status" value="1"/>
</dbReference>
<dbReference type="GO" id="GO:0005524">
    <property type="term" value="F:ATP binding"/>
    <property type="evidence" value="ECO:0007669"/>
    <property type="project" value="UniProtKB-KW"/>
</dbReference>
<evidence type="ECO:0000256" key="5">
    <source>
        <dbReference type="ARBA" id="ARBA00022840"/>
    </source>
</evidence>
<evidence type="ECO:0000256" key="3">
    <source>
        <dbReference type="ARBA" id="ARBA00022741"/>
    </source>
</evidence>
<keyword evidence="8" id="KW-1185">Reference proteome</keyword>
<protein>
    <recommendedName>
        <fullName evidence="1">non-specific serine/threonine protein kinase</fullName>
        <ecNumber evidence="1">2.7.11.1</ecNumber>
    </recommendedName>
</protein>
<dbReference type="EC" id="2.7.11.1" evidence="1"/>
<dbReference type="PANTHER" id="PTHR43671">
    <property type="entry name" value="SERINE/THREONINE-PROTEIN KINASE NEK"/>
    <property type="match status" value="1"/>
</dbReference>
<evidence type="ECO:0000256" key="1">
    <source>
        <dbReference type="ARBA" id="ARBA00012513"/>
    </source>
</evidence>
<feature type="domain" description="Protein kinase" evidence="6">
    <location>
        <begin position="14"/>
        <end position="265"/>
    </location>
</feature>
<dbReference type="PROSITE" id="PS50011">
    <property type="entry name" value="PROTEIN_KINASE_DOM"/>
    <property type="match status" value="1"/>
</dbReference>
<dbReference type="SUPFAM" id="SSF56112">
    <property type="entry name" value="Protein kinase-like (PK-like)"/>
    <property type="match status" value="1"/>
</dbReference>
<sequence length="290" mass="31406">MSLATEQRVLAGRYQLTGKLGAGGAAEVHRGWDVLLRRFVAVKVFRGGEVDERRFDNEVRTLAGLSHPGLLSVYDVGTCGEVSFVVMQLVEGTTLRDRLVDGTLTPAQVRALGHQVADTLAHVHDQAIVHRDLKPSNVLLDDSDTAYLADFGLARSLGSTRLTNTNEVVGTAAYLAPEQVRGEDVGPPADVYALGLVLLECLTGYREYQGNRVDAAIARLHRPPEIPRDLPAGLARLLTLMTSLSARRRPTAAQVADRLRPAPTALPRDRLLCGVRTPVTPSRGTAQARR</sequence>